<evidence type="ECO:0000313" key="8">
    <source>
        <dbReference type="Proteomes" id="UP001497512"/>
    </source>
</evidence>
<proteinExistence type="predicted"/>
<dbReference type="PIRSF" id="PIRSF006060">
    <property type="entry name" value="AA_transporter"/>
    <property type="match status" value="1"/>
</dbReference>
<protein>
    <recommendedName>
        <fullName evidence="9">Amino acid transporter</fullName>
    </recommendedName>
</protein>
<dbReference type="PANTHER" id="PTHR11785">
    <property type="entry name" value="AMINO ACID TRANSPORTER"/>
    <property type="match status" value="1"/>
</dbReference>
<keyword evidence="4 6" id="KW-0472">Membrane</keyword>
<dbReference type="InterPro" id="IPR050598">
    <property type="entry name" value="AminoAcid_Transporter"/>
</dbReference>
<keyword evidence="2 6" id="KW-0812">Transmembrane</keyword>
<evidence type="ECO:0008006" key="9">
    <source>
        <dbReference type="Google" id="ProtNLM"/>
    </source>
</evidence>
<organism evidence="7 8">
    <name type="scientific">Sphagnum troendelagicum</name>
    <dbReference type="NCBI Taxonomy" id="128251"/>
    <lineage>
        <taxon>Eukaryota</taxon>
        <taxon>Viridiplantae</taxon>
        <taxon>Streptophyta</taxon>
        <taxon>Embryophyta</taxon>
        <taxon>Bryophyta</taxon>
        <taxon>Sphagnophytina</taxon>
        <taxon>Sphagnopsida</taxon>
        <taxon>Sphagnales</taxon>
        <taxon>Sphagnaceae</taxon>
        <taxon>Sphagnum</taxon>
    </lineage>
</organism>
<evidence type="ECO:0000256" key="5">
    <source>
        <dbReference type="SAM" id="MobiDB-lite"/>
    </source>
</evidence>
<dbReference type="Pfam" id="PF13520">
    <property type="entry name" value="AA_permease_2"/>
    <property type="match status" value="1"/>
</dbReference>
<dbReference type="Gene3D" id="1.20.1740.10">
    <property type="entry name" value="Amino acid/polyamine transporter I"/>
    <property type="match status" value="1"/>
</dbReference>
<sequence length="492" mass="52033">MAVVTSETHRLLLPLPNGQESSSTSSGPTSSHRFKEGEEEESVPVLRRHLTLLDGISVLLGIIIGSGIFASPGVVLQHTGSVGLGCIAWLAAAFMALCSALVHAELGAAMPQAGGNAYYLKVAFGDAFSFAFIWTMFFVLVNGSLAIVAISSARYFLVGITGANITEIDLDSDPWSKAIAIACVVGLTICNCFGVVVSNRLQNIISLIKVVLVLLLAVAAGAFLWGSIDVLQTNLHQPFAGSTPFGFGLGTVAALWAFAGGGDIVYLAEEMKDPAKDIPHSTIGGISLVAVIYLIINFIYLCILPAADVKLSSVIAIDATKTALGPWAGLTTALLVAVSVLGTANAIILYGARYLYAAARDGQVPRMLTSLKLLRQQNGAPYVALLAQGAICVLLLLQSSAFIELLSYFGIASFLFQALTGAALIRLRHSKPDLHRPYSVTFYPLAPLIMICFSLYLVGSTFVSNPLLSSLVLVFIAVSFPVYFLFVCPPQL</sequence>
<evidence type="ECO:0000256" key="2">
    <source>
        <dbReference type="ARBA" id="ARBA00022692"/>
    </source>
</evidence>
<feature type="region of interest" description="Disordered" evidence="5">
    <location>
        <begin position="14"/>
        <end position="40"/>
    </location>
</feature>
<feature type="transmembrane region" description="Helical" evidence="6">
    <location>
        <begin position="437"/>
        <end position="458"/>
    </location>
</feature>
<feature type="transmembrane region" description="Helical" evidence="6">
    <location>
        <begin position="204"/>
        <end position="225"/>
    </location>
</feature>
<name>A0ABP0U5S8_9BRYO</name>
<keyword evidence="3 6" id="KW-1133">Transmembrane helix</keyword>
<feature type="transmembrane region" description="Helical" evidence="6">
    <location>
        <begin position="178"/>
        <end position="197"/>
    </location>
</feature>
<feature type="compositionally biased region" description="Low complexity" evidence="5">
    <location>
        <begin position="21"/>
        <end position="31"/>
    </location>
</feature>
<comment type="subcellular location">
    <subcellularLocation>
        <location evidence="1">Membrane</location>
        <topology evidence="1">Multi-pass membrane protein</topology>
    </subcellularLocation>
</comment>
<feature type="transmembrane region" description="Helical" evidence="6">
    <location>
        <begin position="56"/>
        <end position="76"/>
    </location>
</feature>
<accession>A0ABP0U5S8</accession>
<evidence type="ECO:0000313" key="7">
    <source>
        <dbReference type="EMBL" id="CAK9212853.1"/>
    </source>
</evidence>
<keyword evidence="8" id="KW-1185">Reference proteome</keyword>
<dbReference type="InterPro" id="IPR002293">
    <property type="entry name" value="AA/rel_permease1"/>
</dbReference>
<reference evidence="7" key="1">
    <citation type="submission" date="2024-02" db="EMBL/GenBank/DDBJ databases">
        <authorList>
            <consortium name="ELIXIR-Norway"/>
            <consortium name="Elixir Norway"/>
        </authorList>
    </citation>
    <scope>NUCLEOTIDE SEQUENCE</scope>
</reference>
<evidence type="ECO:0000256" key="1">
    <source>
        <dbReference type="ARBA" id="ARBA00004141"/>
    </source>
</evidence>
<gene>
    <name evidence="7" type="ORF">CSSPTR1EN2_LOCUS11444</name>
</gene>
<evidence type="ECO:0000256" key="3">
    <source>
        <dbReference type="ARBA" id="ARBA00022989"/>
    </source>
</evidence>
<dbReference type="PANTHER" id="PTHR11785:SF512">
    <property type="entry name" value="SOBREMESA, ISOFORM B"/>
    <property type="match status" value="1"/>
</dbReference>
<evidence type="ECO:0000256" key="4">
    <source>
        <dbReference type="ARBA" id="ARBA00023136"/>
    </source>
</evidence>
<dbReference type="Proteomes" id="UP001497512">
    <property type="component" value="Chromosome 19"/>
</dbReference>
<evidence type="ECO:0000256" key="6">
    <source>
        <dbReference type="SAM" id="Phobius"/>
    </source>
</evidence>
<feature type="transmembrane region" description="Helical" evidence="6">
    <location>
        <begin position="380"/>
        <end position="399"/>
    </location>
</feature>
<feature type="transmembrane region" description="Helical" evidence="6">
    <location>
        <begin position="82"/>
        <end position="106"/>
    </location>
</feature>
<feature type="transmembrane region" description="Helical" evidence="6">
    <location>
        <begin position="245"/>
        <end position="267"/>
    </location>
</feature>
<feature type="transmembrane region" description="Helical" evidence="6">
    <location>
        <begin position="288"/>
        <end position="307"/>
    </location>
</feature>
<feature type="transmembrane region" description="Helical" evidence="6">
    <location>
        <begin position="327"/>
        <end position="350"/>
    </location>
</feature>
<feature type="transmembrane region" description="Helical" evidence="6">
    <location>
        <begin position="470"/>
        <end position="488"/>
    </location>
</feature>
<feature type="transmembrane region" description="Helical" evidence="6">
    <location>
        <begin position="127"/>
        <end position="150"/>
    </location>
</feature>
<dbReference type="EMBL" id="OZ019911">
    <property type="protein sequence ID" value="CAK9212853.1"/>
    <property type="molecule type" value="Genomic_DNA"/>
</dbReference>
<feature type="transmembrane region" description="Helical" evidence="6">
    <location>
        <begin position="405"/>
        <end position="425"/>
    </location>
</feature>